<dbReference type="Proteomes" id="UP000438448">
    <property type="component" value="Unassembled WGS sequence"/>
</dbReference>
<keyword evidence="3" id="KW-1185">Reference proteome</keyword>
<sequence length="129" mass="14827">MEYGDAPAEERPHFVANIWWPDYNDPWSQLYPNFHSDSIGSKGSNSSYYANKEVDALLDQMRDASTEDEIREATRKVLQIMMWDDPAAIFYASRRGPPSPTCMPPAMRPARRWPSSSRPTWPKSGSTWN</sequence>
<comment type="caution">
    <text evidence="2">The sequence shown here is derived from an EMBL/GenBank/DDBJ whole genome shotgun (WGS) entry which is preliminary data.</text>
</comment>
<name>A0A7K0DF77_9NOCA</name>
<dbReference type="Gene3D" id="3.10.105.10">
    <property type="entry name" value="Dipeptide-binding Protein, Domain 3"/>
    <property type="match status" value="1"/>
</dbReference>
<protein>
    <submittedName>
        <fullName evidence="2">Uncharacterized protein</fullName>
    </submittedName>
</protein>
<proteinExistence type="predicted"/>
<dbReference type="EMBL" id="WEGK01000057">
    <property type="protein sequence ID" value="MQY24453.1"/>
    <property type="molecule type" value="Genomic_DNA"/>
</dbReference>
<feature type="compositionally biased region" description="Low complexity" evidence="1">
    <location>
        <begin position="112"/>
        <end position="122"/>
    </location>
</feature>
<evidence type="ECO:0000313" key="2">
    <source>
        <dbReference type="EMBL" id="MQY24453.1"/>
    </source>
</evidence>
<organism evidence="2 3">
    <name type="scientific">Nocardia macrotermitis</name>
    <dbReference type="NCBI Taxonomy" id="2585198"/>
    <lineage>
        <taxon>Bacteria</taxon>
        <taxon>Bacillati</taxon>
        <taxon>Actinomycetota</taxon>
        <taxon>Actinomycetes</taxon>
        <taxon>Mycobacteriales</taxon>
        <taxon>Nocardiaceae</taxon>
        <taxon>Nocardia</taxon>
    </lineage>
</organism>
<accession>A0A7K0DF77</accession>
<dbReference type="SUPFAM" id="SSF53850">
    <property type="entry name" value="Periplasmic binding protein-like II"/>
    <property type="match status" value="1"/>
</dbReference>
<evidence type="ECO:0000256" key="1">
    <source>
        <dbReference type="SAM" id="MobiDB-lite"/>
    </source>
</evidence>
<reference evidence="2 3" key="1">
    <citation type="submission" date="2019-10" db="EMBL/GenBank/DDBJ databases">
        <title>Nocardia macrotermitis sp. nov. and Nocardia aurantia sp. nov., isolated from the gut of fungus growing-termite Macrotermes natalensis.</title>
        <authorList>
            <person name="Benndorf R."/>
            <person name="Schwitalla J."/>
            <person name="Martin K."/>
            <person name="De Beer W."/>
            <person name="Kaster A.-K."/>
            <person name="Vollmers J."/>
            <person name="Poulsen M."/>
            <person name="Beemelmanns C."/>
        </authorList>
    </citation>
    <scope>NUCLEOTIDE SEQUENCE [LARGE SCALE GENOMIC DNA]</scope>
    <source>
        <strain evidence="2 3">RB20</strain>
    </source>
</reference>
<feature type="region of interest" description="Disordered" evidence="1">
    <location>
        <begin position="100"/>
        <end position="129"/>
    </location>
</feature>
<gene>
    <name evidence="2" type="ORF">NRB20_75920</name>
</gene>
<dbReference type="AlphaFoldDB" id="A0A7K0DF77"/>
<evidence type="ECO:0000313" key="3">
    <source>
        <dbReference type="Proteomes" id="UP000438448"/>
    </source>
</evidence>